<dbReference type="EMBL" id="GBXM01102861">
    <property type="protein sequence ID" value="JAH05716.1"/>
    <property type="molecule type" value="Transcribed_RNA"/>
</dbReference>
<reference evidence="1" key="2">
    <citation type="journal article" date="2015" name="Fish Shellfish Immunol.">
        <title>Early steps in the European eel (Anguilla anguilla)-Vibrio vulnificus interaction in the gills: Role of the RtxA13 toxin.</title>
        <authorList>
            <person name="Callol A."/>
            <person name="Pajuelo D."/>
            <person name="Ebbesson L."/>
            <person name="Teles M."/>
            <person name="MacKenzie S."/>
            <person name="Amaro C."/>
        </authorList>
    </citation>
    <scope>NUCLEOTIDE SEQUENCE</scope>
</reference>
<name>A0A0E9PM54_ANGAN</name>
<protein>
    <submittedName>
        <fullName evidence="1">Uncharacterized protein</fullName>
    </submittedName>
</protein>
<proteinExistence type="predicted"/>
<sequence length="35" mass="4246">MLHNLRIELVSCYQWKCVSLIKICMCREKTLLYTL</sequence>
<evidence type="ECO:0000313" key="1">
    <source>
        <dbReference type="EMBL" id="JAH05716.1"/>
    </source>
</evidence>
<organism evidence="1">
    <name type="scientific">Anguilla anguilla</name>
    <name type="common">European freshwater eel</name>
    <name type="synonym">Muraena anguilla</name>
    <dbReference type="NCBI Taxonomy" id="7936"/>
    <lineage>
        <taxon>Eukaryota</taxon>
        <taxon>Metazoa</taxon>
        <taxon>Chordata</taxon>
        <taxon>Craniata</taxon>
        <taxon>Vertebrata</taxon>
        <taxon>Euteleostomi</taxon>
        <taxon>Actinopterygii</taxon>
        <taxon>Neopterygii</taxon>
        <taxon>Teleostei</taxon>
        <taxon>Anguilliformes</taxon>
        <taxon>Anguillidae</taxon>
        <taxon>Anguilla</taxon>
    </lineage>
</organism>
<reference evidence="1" key="1">
    <citation type="submission" date="2014-11" db="EMBL/GenBank/DDBJ databases">
        <authorList>
            <person name="Amaro Gonzalez C."/>
        </authorList>
    </citation>
    <scope>NUCLEOTIDE SEQUENCE</scope>
</reference>
<accession>A0A0E9PM54</accession>
<dbReference type="AlphaFoldDB" id="A0A0E9PM54"/>